<sequence length="133" mass="14943">MDDFNETCDKKITPNQQNKLLAILEAFEKYPQVIENNKVLNQSANINIHSSISNTNTQSQSQNQEIKILLKSLKDELSVSQLEELKQVVDEEKGDLEKAKPKLMDKIKSFGENVASNILANIITNPAIWSCLG</sequence>
<name>A0A2D3LLQ8_PREIN</name>
<organism evidence="1 2">
    <name type="scientific">Prevotella intermedia</name>
    <dbReference type="NCBI Taxonomy" id="28131"/>
    <lineage>
        <taxon>Bacteria</taxon>
        <taxon>Pseudomonadati</taxon>
        <taxon>Bacteroidota</taxon>
        <taxon>Bacteroidia</taxon>
        <taxon>Bacteroidales</taxon>
        <taxon>Prevotellaceae</taxon>
        <taxon>Prevotella</taxon>
    </lineage>
</organism>
<protein>
    <submittedName>
        <fullName evidence="1">Uncharacterized protein</fullName>
    </submittedName>
</protein>
<evidence type="ECO:0000313" key="2">
    <source>
        <dbReference type="Proteomes" id="UP000230742"/>
    </source>
</evidence>
<proteinExistence type="predicted"/>
<accession>A0A2D3LLQ8</accession>
<reference evidence="1 2" key="1">
    <citation type="submission" date="2017-11" db="EMBL/GenBank/DDBJ databases">
        <title>Genome sequencing of Prevotella intermedia KCOM 1949.</title>
        <authorList>
            <person name="Kook J.-K."/>
            <person name="Park S.-N."/>
            <person name="Lim Y.K."/>
        </authorList>
    </citation>
    <scope>NUCLEOTIDE SEQUENCE [LARGE SCALE GENOMIC DNA]</scope>
    <source>
        <strain evidence="1 2">KCOM 1949</strain>
    </source>
</reference>
<dbReference type="EMBL" id="CP024727">
    <property type="protein sequence ID" value="ATV31528.1"/>
    <property type="molecule type" value="Genomic_DNA"/>
</dbReference>
<dbReference type="AlphaFoldDB" id="A0A2D3LLQ8"/>
<gene>
    <name evidence="1" type="ORF">CTM46_00245</name>
</gene>
<dbReference type="Proteomes" id="UP000230742">
    <property type="component" value="Chromosome 1"/>
</dbReference>
<evidence type="ECO:0000313" key="1">
    <source>
        <dbReference type="EMBL" id="ATV31528.1"/>
    </source>
</evidence>